<accession>A0A3A5H8Y9</accession>
<name>A0A3A5H8Y9_9ACTN</name>
<dbReference type="RefSeq" id="WP_120061063.1">
    <property type="nucleotide sequence ID" value="NZ_QYRP01000002.1"/>
</dbReference>
<gene>
    <name evidence="3" type="ORF">D4739_13275</name>
</gene>
<dbReference type="Pfam" id="PF01575">
    <property type="entry name" value="MaoC_dehydratas"/>
    <property type="match status" value="1"/>
</dbReference>
<sequence>MATADSGTVRVLDNPGGAGAMLKAILPIVPGVNQLPGVKKTSKGLPDLVLRREGLEITREGVAPYAAIAGFPKKDVAPLPYVHNLAFPLHMALLTDQSFPFAAMGLVHLENSISQLRPIRFGEKVDVAVKAANLRASTKGKAFDMLTTVTVGDETVWEETSTYLRVGGGDKENGDSGMDLAPVDQTGAIWSLPTNLGRRYATVSGDRNPIHLYPLTAKALGFKGHIAHGMWTMSKAAASLEARMPDAVRLDVAFKTPIFLPGKVRFGAVPVEGGVDFAVTNPKNGAPHVLGRTRAL</sequence>
<dbReference type="GO" id="GO:0006633">
    <property type="term" value="P:fatty acid biosynthetic process"/>
    <property type="evidence" value="ECO:0007669"/>
    <property type="project" value="InterPro"/>
</dbReference>
<dbReference type="AlphaFoldDB" id="A0A3A5H8Y9"/>
<comment type="caution">
    <text evidence="3">The sequence shown here is derived from an EMBL/GenBank/DDBJ whole genome shotgun (WGS) entry which is preliminary data.</text>
</comment>
<organism evidence="3 4">
    <name type="scientific">Nocardioides cavernaquae</name>
    <dbReference type="NCBI Taxonomy" id="2321396"/>
    <lineage>
        <taxon>Bacteria</taxon>
        <taxon>Bacillati</taxon>
        <taxon>Actinomycetota</taxon>
        <taxon>Actinomycetes</taxon>
        <taxon>Propionibacteriales</taxon>
        <taxon>Nocardioidaceae</taxon>
        <taxon>Nocardioides</taxon>
    </lineage>
</organism>
<evidence type="ECO:0000313" key="3">
    <source>
        <dbReference type="EMBL" id="RJS47093.1"/>
    </source>
</evidence>
<evidence type="ECO:0000256" key="1">
    <source>
        <dbReference type="ARBA" id="ARBA00005254"/>
    </source>
</evidence>
<dbReference type="InterPro" id="IPR003965">
    <property type="entry name" value="Fatty_acid_synthase"/>
</dbReference>
<dbReference type="InterPro" id="IPR002539">
    <property type="entry name" value="MaoC-like_dom"/>
</dbReference>
<dbReference type="OrthoDB" id="9774179at2"/>
<proteinExistence type="inferred from homology"/>
<protein>
    <recommendedName>
        <fullName evidence="2">MaoC-like domain-containing protein</fullName>
    </recommendedName>
</protein>
<keyword evidence="4" id="KW-1185">Reference proteome</keyword>
<dbReference type="GO" id="GO:0004312">
    <property type="term" value="F:fatty acid synthase activity"/>
    <property type="evidence" value="ECO:0007669"/>
    <property type="project" value="InterPro"/>
</dbReference>
<dbReference type="Proteomes" id="UP000276542">
    <property type="component" value="Unassembled WGS sequence"/>
</dbReference>
<dbReference type="PANTHER" id="PTHR43841">
    <property type="entry name" value="3-HYDROXYACYL-THIOESTER DEHYDRATASE HTDX-RELATED"/>
    <property type="match status" value="1"/>
</dbReference>
<evidence type="ECO:0000259" key="2">
    <source>
        <dbReference type="Pfam" id="PF01575"/>
    </source>
</evidence>
<comment type="similarity">
    <text evidence="1">Belongs to the enoyl-CoA hydratase/isomerase family.</text>
</comment>
<feature type="domain" description="MaoC-like" evidence="2">
    <location>
        <begin position="198"/>
        <end position="269"/>
    </location>
</feature>
<dbReference type="EMBL" id="QYRP01000002">
    <property type="protein sequence ID" value="RJS47093.1"/>
    <property type="molecule type" value="Genomic_DNA"/>
</dbReference>
<dbReference type="PRINTS" id="PR01483">
    <property type="entry name" value="FASYNTHASE"/>
</dbReference>
<reference evidence="4" key="1">
    <citation type="submission" date="2018-09" db="EMBL/GenBank/DDBJ databases">
        <authorList>
            <person name="Zhu H."/>
        </authorList>
    </citation>
    <scope>NUCLEOTIDE SEQUENCE [LARGE SCALE GENOMIC DNA]</scope>
    <source>
        <strain evidence="4">K1W22B-1</strain>
    </source>
</reference>
<dbReference type="SUPFAM" id="SSF54637">
    <property type="entry name" value="Thioesterase/thiol ester dehydrase-isomerase"/>
    <property type="match status" value="2"/>
</dbReference>
<dbReference type="InterPro" id="IPR029069">
    <property type="entry name" value="HotDog_dom_sf"/>
</dbReference>
<dbReference type="GO" id="GO:0005835">
    <property type="term" value="C:fatty acid synthase complex"/>
    <property type="evidence" value="ECO:0007669"/>
    <property type="project" value="InterPro"/>
</dbReference>
<evidence type="ECO:0000313" key="4">
    <source>
        <dbReference type="Proteomes" id="UP000276542"/>
    </source>
</evidence>
<dbReference type="PANTHER" id="PTHR43841:SF3">
    <property type="entry name" value="(3R)-HYDROXYACYL-ACP DEHYDRATASE SUBUNIT HADB"/>
    <property type="match status" value="1"/>
</dbReference>
<dbReference type="Gene3D" id="3.10.129.10">
    <property type="entry name" value="Hotdog Thioesterase"/>
    <property type="match status" value="1"/>
</dbReference>